<gene>
    <name evidence="2" type="ORF">EDD31_2258</name>
</gene>
<sequence length="179" mass="18733">MSRTAEDRKASFIKGVGIGSLVLGLLFVLGGIGTWIMVSSQLSEENITVAGDAPFLAGSDVNGPFSAYAQAEVIQQHALAGSEGTYAELGAMVNEARDAGDEDRAEELQAQRDTMMNASFLRASLFTSVLAFGVSAMVIGLGVLLVLIGLVIRQLSVGFRAAPAQPVSRVDAVETDERA</sequence>
<evidence type="ECO:0000313" key="3">
    <source>
        <dbReference type="Proteomes" id="UP000280668"/>
    </source>
</evidence>
<comment type="caution">
    <text evidence="2">The sequence shown here is derived from an EMBL/GenBank/DDBJ whole genome shotgun (WGS) entry which is preliminary data.</text>
</comment>
<dbReference type="Proteomes" id="UP000280668">
    <property type="component" value="Unassembled WGS sequence"/>
</dbReference>
<dbReference type="EMBL" id="RKHK01000001">
    <property type="protein sequence ID" value="ROR73866.1"/>
    <property type="molecule type" value="Genomic_DNA"/>
</dbReference>
<protein>
    <recommendedName>
        <fullName evidence="4">Aromatic ring-opening dioxygenase LigA</fullName>
    </recommendedName>
</protein>
<evidence type="ECO:0000256" key="1">
    <source>
        <dbReference type="SAM" id="Phobius"/>
    </source>
</evidence>
<keyword evidence="1" id="KW-1133">Transmembrane helix</keyword>
<name>A0A3N2BF24_9MICO</name>
<feature type="transmembrane region" description="Helical" evidence="1">
    <location>
        <begin position="125"/>
        <end position="152"/>
    </location>
</feature>
<reference evidence="2 3" key="1">
    <citation type="submission" date="2018-11" db="EMBL/GenBank/DDBJ databases">
        <title>Sequencing the genomes of 1000 actinobacteria strains.</title>
        <authorList>
            <person name="Klenk H.-P."/>
        </authorList>
    </citation>
    <scope>NUCLEOTIDE SEQUENCE [LARGE SCALE GENOMIC DNA]</scope>
    <source>
        <strain evidence="2 3">DSM 11294</strain>
    </source>
</reference>
<organism evidence="2 3">
    <name type="scientific">Bogoriella caseilytica</name>
    <dbReference type="NCBI Taxonomy" id="56055"/>
    <lineage>
        <taxon>Bacteria</taxon>
        <taxon>Bacillati</taxon>
        <taxon>Actinomycetota</taxon>
        <taxon>Actinomycetes</taxon>
        <taxon>Micrococcales</taxon>
        <taxon>Bogoriellaceae</taxon>
        <taxon>Bogoriella</taxon>
    </lineage>
</organism>
<dbReference type="AlphaFoldDB" id="A0A3N2BF24"/>
<keyword evidence="1" id="KW-0472">Membrane</keyword>
<accession>A0A3N2BF24</accession>
<feature type="transmembrane region" description="Helical" evidence="1">
    <location>
        <begin position="12"/>
        <end position="38"/>
    </location>
</feature>
<keyword evidence="3" id="KW-1185">Reference proteome</keyword>
<keyword evidence="1" id="KW-0812">Transmembrane</keyword>
<proteinExistence type="predicted"/>
<evidence type="ECO:0000313" key="2">
    <source>
        <dbReference type="EMBL" id="ROR73866.1"/>
    </source>
</evidence>
<dbReference type="RefSeq" id="WP_211336111.1">
    <property type="nucleotide sequence ID" value="NZ_RKHK01000001.1"/>
</dbReference>
<evidence type="ECO:0008006" key="4">
    <source>
        <dbReference type="Google" id="ProtNLM"/>
    </source>
</evidence>